<dbReference type="EMBL" id="CP138899">
    <property type="protein sequence ID" value="WPK27382.1"/>
    <property type="molecule type" value="Genomic_DNA"/>
</dbReference>
<keyword evidence="3" id="KW-1185">Reference proteome</keyword>
<accession>A0AAX4HGJ4</accession>
<evidence type="ECO:0000256" key="1">
    <source>
        <dbReference type="SAM" id="MobiDB-lite"/>
    </source>
</evidence>
<proteinExistence type="predicted"/>
<organism evidence="2 3">
    <name type="scientific">Australozyma saopauloensis</name>
    <dbReference type="NCBI Taxonomy" id="291208"/>
    <lineage>
        <taxon>Eukaryota</taxon>
        <taxon>Fungi</taxon>
        <taxon>Dikarya</taxon>
        <taxon>Ascomycota</taxon>
        <taxon>Saccharomycotina</taxon>
        <taxon>Pichiomycetes</taxon>
        <taxon>Metschnikowiaceae</taxon>
        <taxon>Australozyma</taxon>
    </lineage>
</organism>
<dbReference type="RefSeq" id="XP_062879760.1">
    <property type="nucleotide sequence ID" value="XM_063023690.1"/>
</dbReference>
<reference evidence="2 3" key="1">
    <citation type="submission" date="2023-10" db="EMBL/GenBank/DDBJ databases">
        <title>Draft Genome Sequence of Candida saopaulonensis from a very Premature Infant with Sepsis.</title>
        <authorList>
            <person name="Ning Y."/>
            <person name="Dai R."/>
            <person name="Xiao M."/>
            <person name="Xu Y."/>
            <person name="Yan Q."/>
            <person name="Zhang L."/>
        </authorList>
    </citation>
    <scope>NUCLEOTIDE SEQUENCE [LARGE SCALE GENOMIC DNA]</scope>
    <source>
        <strain evidence="2 3">19XY460</strain>
    </source>
</reference>
<sequence>MCFPLHFPGHGPFSPAPSPVSRSHVIFMELIWCLVCDYKARAHAPIFKEFSSFSNSKTKKIKPSSSAARCHRIRASLDFPFSMCGGNFVLSKYWKCHKTTARTTKKKKRPPNQTRQIHSSSNPNPRFPPPQSTLVVVVQPRIYWPMANTALTP</sequence>
<dbReference type="Proteomes" id="UP001338582">
    <property type="component" value="Chromosome 6"/>
</dbReference>
<dbReference type="AlphaFoldDB" id="A0AAX4HGJ4"/>
<dbReference type="KEGG" id="asau:88175829"/>
<protein>
    <submittedName>
        <fullName evidence="2">Uncharacterized protein</fullName>
    </submittedName>
</protein>
<feature type="compositionally biased region" description="Basic residues" evidence="1">
    <location>
        <begin position="101"/>
        <end position="110"/>
    </location>
</feature>
<feature type="region of interest" description="Disordered" evidence="1">
    <location>
        <begin position="101"/>
        <end position="131"/>
    </location>
</feature>
<dbReference type="GeneID" id="88175829"/>
<gene>
    <name evidence="2" type="ORF">PUMCH_004769</name>
</gene>
<evidence type="ECO:0000313" key="3">
    <source>
        <dbReference type="Proteomes" id="UP001338582"/>
    </source>
</evidence>
<evidence type="ECO:0000313" key="2">
    <source>
        <dbReference type="EMBL" id="WPK27382.1"/>
    </source>
</evidence>
<name>A0AAX4HGJ4_9ASCO</name>